<evidence type="ECO:0000256" key="3">
    <source>
        <dbReference type="ARBA" id="ARBA00022475"/>
    </source>
</evidence>
<keyword evidence="6 9" id="KW-1133">Transmembrane helix</keyword>
<comment type="caution">
    <text evidence="10">The sequence shown here is derived from an EMBL/GenBank/DDBJ whole genome shotgun (WGS) entry which is preliminary data.</text>
</comment>
<accession>A0ABU0H864</accession>
<name>A0ABU0H864_9HYPH</name>
<keyword evidence="2" id="KW-0813">Transport</keyword>
<keyword evidence="4 9" id="KW-0812">Transmembrane</keyword>
<dbReference type="CDD" id="cd06582">
    <property type="entry name" value="TM_PBP1_LivH_like"/>
    <property type="match status" value="1"/>
</dbReference>
<evidence type="ECO:0000256" key="8">
    <source>
        <dbReference type="ARBA" id="ARBA00037998"/>
    </source>
</evidence>
<evidence type="ECO:0000256" key="2">
    <source>
        <dbReference type="ARBA" id="ARBA00022448"/>
    </source>
</evidence>
<feature type="transmembrane region" description="Helical" evidence="9">
    <location>
        <begin position="339"/>
        <end position="359"/>
    </location>
</feature>
<dbReference type="EMBL" id="JAUSVO010000004">
    <property type="protein sequence ID" value="MDQ0438497.1"/>
    <property type="molecule type" value="Genomic_DNA"/>
</dbReference>
<evidence type="ECO:0000313" key="11">
    <source>
        <dbReference type="Proteomes" id="UP001241603"/>
    </source>
</evidence>
<organism evidence="10 11">
    <name type="scientific">Kaistia dalseonensis</name>
    <dbReference type="NCBI Taxonomy" id="410840"/>
    <lineage>
        <taxon>Bacteria</taxon>
        <taxon>Pseudomonadati</taxon>
        <taxon>Pseudomonadota</taxon>
        <taxon>Alphaproteobacteria</taxon>
        <taxon>Hyphomicrobiales</taxon>
        <taxon>Kaistiaceae</taxon>
        <taxon>Kaistia</taxon>
    </lineage>
</organism>
<dbReference type="PANTHER" id="PTHR11795">
    <property type="entry name" value="BRANCHED-CHAIN AMINO ACID TRANSPORT SYSTEM PERMEASE PROTEIN LIVH"/>
    <property type="match status" value="1"/>
</dbReference>
<gene>
    <name evidence="10" type="ORF">QO014_002892</name>
</gene>
<dbReference type="Pfam" id="PF02653">
    <property type="entry name" value="BPD_transp_2"/>
    <property type="match status" value="1"/>
</dbReference>
<keyword evidence="3" id="KW-1003">Cell membrane</keyword>
<dbReference type="InterPro" id="IPR052157">
    <property type="entry name" value="BCAA_transport_permease"/>
</dbReference>
<evidence type="ECO:0000256" key="9">
    <source>
        <dbReference type="SAM" id="Phobius"/>
    </source>
</evidence>
<dbReference type="NCBIfam" id="TIGR03409">
    <property type="entry name" value="urea_trans_UrtB"/>
    <property type="match status" value="1"/>
</dbReference>
<protein>
    <submittedName>
        <fullName evidence="10">Urea transport system permease protein</fullName>
    </submittedName>
</protein>
<keyword evidence="11" id="KW-1185">Reference proteome</keyword>
<keyword evidence="7 9" id="KW-0472">Membrane</keyword>
<evidence type="ECO:0000256" key="1">
    <source>
        <dbReference type="ARBA" id="ARBA00004651"/>
    </source>
</evidence>
<reference evidence="10 11" key="1">
    <citation type="submission" date="2023-07" db="EMBL/GenBank/DDBJ databases">
        <title>Genomic Encyclopedia of Type Strains, Phase IV (KMG-IV): sequencing the most valuable type-strain genomes for metagenomic binning, comparative biology and taxonomic classification.</title>
        <authorList>
            <person name="Goeker M."/>
        </authorList>
    </citation>
    <scope>NUCLEOTIDE SEQUENCE [LARGE SCALE GENOMIC DNA]</scope>
    <source>
        <strain evidence="10 11">B6-8</strain>
    </source>
</reference>
<sequence>MNDDGRRLAASRSDRPAAETAAIIPKTELVPPTMRLSMPTLATLATALMLMLGVLKPAYGADIRSTVNALGQGDYVALQTAIGTLAATGDPAAATTLQALSDGDLYIRTADGAVFKAVKSGDGYALTDTVTGADAGMAASSEITKVKVNNKLRGVIRAAMGSLTLMSPDPKQRFAAATDIFKSGDAEKIPLLDQAIAKETDPAITRLLTDARAAAVLKSDLPEADKIAAVNVLAARGDQDALAILTNASGAAQGALKPAIDGAISTIEGTLKLWQGVQNIWYGVSLGSVLLLAAIGLAITFGVMGIINMAHGEMVMLGAYTTFVVQEIIRNNYPGLFDWSLAIALPLAFLVSGAVGVLIERSVIRFLYGRPLETLLATWGISLILQQAVRTYFGPNNREVGNPSWMSGSFDLGNLAITYNRMWIVVFSLGVFAVLMLVLKRTPFGLQTRAVTQNRPMASSMGIRTPLVDALTFGLGSGIAGIAGVALSQIDNVSPNLGQSYIIDSFMVVVFGGVGNLWGTLVGAFTLGIANKFLEPYAGAVLAKIVVLVCIILFIQKRPRGLFALKGRSVES</sequence>
<feature type="transmembrane region" description="Helical" evidence="9">
    <location>
        <begin position="506"/>
        <end position="530"/>
    </location>
</feature>
<evidence type="ECO:0000256" key="5">
    <source>
        <dbReference type="ARBA" id="ARBA00022970"/>
    </source>
</evidence>
<feature type="transmembrane region" description="Helical" evidence="9">
    <location>
        <begin position="467"/>
        <end position="486"/>
    </location>
</feature>
<proteinExistence type="inferred from homology"/>
<dbReference type="Proteomes" id="UP001241603">
    <property type="component" value="Unassembled WGS sequence"/>
</dbReference>
<feature type="transmembrane region" description="Helical" evidence="9">
    <location>
        <begin position="280"/>
        <end position="307"/>
    </location>
</feature>
<evidence type="ECO:0000256" key="7">
    <source>
        <dbReference type="ARBA" id="ARBA00023136"/>
    </source>
</evidence>
<comment type="subcellular location">
    <subcellularLocation>
        <location evidence="1">Cell membrane</location>
        <topology evidence="1">Multi-pass membrane protein</topology>
    </subcellularLocation>
</comment>
<feature type="transmembrane region" description="Helical" evidence="9">
    <location>
        <begin position="537"/>
        <end position="555"/>
    </location>
</feature>
<feature type="transmembrane region" description="Helical" evidence="9">
    <location>
        <begin position="371"/>
        <end position="389"/>
    </location>
</feature>
<evidence type="ECO:0000313" key="10">
    <source>
        <dbReference type="EMBL" id="MDQ0438497.1"/>
    </source>
</evidence>
<dbReference type="InterPro" id="IPR001851">
    <property type="entry name" value="ABC_transp_permease"/>
</dbReference>
<dbReference type="InterPro" id="IPR017779">
    <property type="entry name" value="ABC_UrtB_bac"/>
</dbReference>
<keyword evidence="5" id="KW-0029">Amino-acid transport</keyword>
<dbReference type="PANTHER" id="PTHR11795:SF447">
    <property type="entry name" value="ABC TRANSPORTER PERMEASE PROTEIN"/>
    <property type="match status" value="1"/>
</dbReference>
<evidence type="ECO:0000256" key="6">
    <source>
        <dbReference type="ARBA" id="ARBA00022989"/>
    </source>
</evidence>
<feature type="transmembrane region" description="Helical" evidence="9">
    <location>
        <begin position="36"/>
        <end position="55"/>
    </location>
</feature>
<feature type="transmembrane region" description="Helical" evidence="9">
    <location>
        <begin position="422"/>
        <end position="439"/>
    </location>
</feature>
<evidence type="ECO:0000256" key="4">
    <source>
        <dbReference type="ARBA" id="ARBA00022692"/>
    </source>
</evidence>
<comment type="similarity">
    <text evidence="8">Belongs to the binding-protein-dependent transport system permease family. LivHM subfamily.</text>
</comment>